<dbReference type="AlphaFoldDB" id="D5EUJ6"/>
<dbReference type="KEGG" id="pru:PRU_2026"/>
<sequence>MQYLCNMEYYICPFRIASSEKWYAQPDGFQPQEVLATVTRDDFLRQNKKLLFTDKSGNHIYSHKYIYQPKDGIAVLKLANRYVDSDDEEFWKRRPWEDRFFTVIVIVSRKDGTCFYVEDNERAFDRVEDVVKILCRGLNHSLSSHQLFIGSDYNFIKQTDNFALMSACAIINQQLEDSLNLQFGTCDAMKHEYDENALLAAQLFTSALTDQRKASMVISLLYELTKGRKDRKALMCGLRAAMDAGVIVKPSYNDFITVFNCGHLVSKEQYSTYTNPNYHGYKKYELYKNAYIRFKQIKEAVI</sequence>
<dbReference type="EMBL" id="CP002006">
    <property type="protein sequence ID" value="ADE81839.1"/>
    <property type="molecule type" value="Genomic_DNA"/>
</dbReference>
<dbReference type="Proteomes" id="UP000000927">
    <property type="component" value="Chromosome"/>
</dbReference>
<reference evidence="1 2" key="1">
    <citation type="journal article" date="2010" name="Microb. Ecol.">
        <title>Comparative genome analysis of Prevotella ruminicola and Prevotella bryantii: insights into their environmental niche.</title>
        <authorList>
            <consortium name="North American Consortium for Rumen Bacteria"/>
            <person name="Purushe J."/>
            <person name="Fouts D.E."/>
            <person name="Morrison M."/>
            <person name="White B.A."/>
            <person name="Mackie R.I."/>
            <person name="Coutinho P.M."/>
            <person name="Henrissat B."/>
            <person name="Nelson K.E."/>
        </authorList>
    </citation>
    <scope>NUCLEOTIDE SEQUENCE [LARGE SCALE GENOMIC DNA]</scope>
    <source>
        <strain evidence="2">ATCC 19189 / JCM 8958 / 23</strain>
    </source>
</reference>
<dbReference type="HOGENOM" id="CLU_920884_0_0_10"/>
<evidence type="ECO:0000313" key="2">
    <source>
        <dbReference type="Proteomes" id="UP000000927"/>
    </source>
</evidence>
<accession>D5EUJ6</accession>
<organism evidence="1 2">
    <name type="scientific">Xylanibacter ruminicola (strain ATCC 19189 / DSM 19721 / CIP 105475 / JCM 8958 / 23)</name>
    <name type="common">Prevotella ruminicola</name>
    <dbReference type="NCBI Taxonomy" id="264731"/>
    <lineage>
        <taxon>Bacteria</taxon>
        <taxon>Pseudomonadati</taxon>
        <taxon>Bacteroidota</taxon>
        <taxon>Bacteroidia</taxon>
        <taxon>Bacteroidales</taxon>
        <taxon>Prevotellaceae</taxon>
        <taxon>Xylanibacter</taxon>
    </lineage>
</organism>
<protein>
    <submittedName>
        <fullName evidence="1">Uncharacterized protein</fullName>
    </submittedName>
</protein>
<evidence type="ECO:0000313" key="1">
    <source>
        <dbReference type="EMBL" id="ADE81839.1"/>
    </source>
</evidence>
<gene>
    <name evidence="1" type="ordered locus">PRU_2026</name>
</gene>
<keyword evidence="2" id="KW-1185">Reference proteome</keyword>
<name>D5EUJ6_XYLR2</name>
<proteinExistence type="predicted"/>